<sequence length="320" mass="33892">MESTSNLVTIFGGAGFIGTQVVQLLARRGYRIRVAVRRPDLAGHVRPLGAVGQVMPIQANIRNRESVERAIRGAGVVINLVGIGHEGGKQRFRAVHAMGAKNVAEAAKALGVSTLVHISALGAGAEAPSGYARSKALGETELLGAFPSAVVIRPSIVFGPGDGFFNRYGMLARMLPVLPVIGAKSRLQPIYVGDVAEAICRAAEGQVKGGKIYEIGGPEVATHKELVARVLTDTARTNLLLPLPAGPAKLLALPLSLLPSPLITSDQVDQLQADNVVSEDAKREKRTLAAFDIAPTAMDAILPSYLWRFMKNGQFDRQTA</sequence>
<name>A0A1E5XM87_9HYPH</name>
<evidence type="ECO:0000256" key="1">
    <source>
        <dbReference type="SAM" id="Phobius"/>
    </source>
</evidence>
<dbReference type="InterPro" id="IPR051207">
    <property type="entry name" value="ComplexI_NDUFA9_subunit"/>
</dbReference>
<accession>A0A1E5XM87</accession>
<keyword evidence="1" id="KW-1133">Transmembrane helix</keyword>
<dbReference type="Proteomes" id="UP000095463">
    <property type="component" value="Unassembled WGS sequence"/>
</dbReference>
<dbReference type="AlphaFoldDB" id="A0A1E5XM87"/>
<organism evidence="3 4">
    <name type="scientific">Devosia insulae DS-56</name>
    <dbReference type="NCBI Taxonomy" id="1116389"/>
    <lineage>
        <taxon>Bacteria</taxon>
        <taxon>Pseudomonadati</taxon>
        <taxon>Pseudomonadota</taxon>
        <taxon>Alphaproteobacteria</taxon>
        <taxon>Hyphomicrobiales</taxon>
        <taxon>Devosiaceae</taxon>
        <taxon>Devosia</taxon>
    </lineage>
</organism>
<comment type="caution">
    <text evidence="3">The sequence shown here is derived from an EMBL/GenBank/DDBJ whole genome shotgun (WGS) entry which is preliminary data.</text>
</comment>
<evidence type="ECO:0000313" key="3">
    <source>
        <dbReference type="EMBL" id="OEO29702.1"/>
    </source>
</evidence>
<dbReference type="FunFam" id="3.40.50.720:FF:000702">
    <property type="entry name" value="NADH dehydrogenase (Ubiquinone)"/>
    <property type="match status" value="1"/>
</dbReference>
<dbReference type="RefSeq" id="WP_069911060.1">
    <property type="nucleotide sequence ID" value="NZ_LAJE02000267.1"/>
</dbReference>
<keyword evidence="1" id="KW-0472">Membrane</keyword>
<dbReference type="PANTHER" id="PTHR12126">
    <property type="entry name" value="NADH-UBIQUINONE OXIDOREDUCTASE 39 KDA SUBUNIT-RELATED"/>
    <property type="match status" value="1"/>
</dbReference>
<dbReference type="SUPFAM" id="SSF51735">
    <property type="entry name" value="NAD(P)-binding Rossmann-fold domains"/>
    <property type="match status" value="1"/>
</dbReference>
<evidence type="ECO:0000313" key="4">
    <source>
        <dbReference type="Proteomes" id="UP000095463"/>
    </source>
</evidence>
<feature type="domain" description="NAD-dependent epimerase/dehydratase" evidence="2">
    <location>
        <begin position="8"/>
        <end position="216"/>
    </location>
</feature>
<gene>
    <name evidence="3" type="ORF">VW23_024535</name>
</gene>
<feature type="transmembrane region" description="Helical" evidence="1">
    <location>
        <begin position="6"/>
        <end position="26"/>
    </location>
</feature>
<dbReference type="Gene3D" id="3.40.50.720">
    <property type="entry name" value="NAD(P)-binding Rossmann-like Domain"/>
    <property type="match status" value="1"/>
</dbReference>
<dbReference type="CDD" id="cd05271">
    <property type="entry name" value="NDUFA9_like_SDR_a"/>
    <property type="match status" value="1"/>
</dbReference>
<dbReference type="InterPro" id="IPR001509">
    <property type="entry name" value="Epimerase_deHydtase"/>
</dbReference>
<protein>
    <submittedName>
        <fullName evidence="3">3-beta hydroxysteroid dehydrogenase</fullName>
    </submittedName>
</protein>
<dbReference type="OrthoDB" id="9776313at2"/>
<dbReference type="PANTHER" id="PTHR12126:SF11">
    <property type="entry name" value="NADH DEHYDROGENASE [UBIQUINONE] 1 ALPHA SUBCOMPLEX SUBUNIT 9, MITOCHONDRIAL"/>
    <property type="match status" value="1"/>
</dbReference>
<dbReference type="EMBL" id="LAJE02000267">
    <property type="protein sequence ID" value="OEO29702.1"/>
    <property type="molecule type" value="Genomic_DNA"/>
</dbReference>
<dbReference type="Pfam" id="PF01370">
    <property type="entry name" value="Epimerase"/>
    <property type="match status" value="1"/>
</dbReference>
<keyword evidence="4" id="KW-1185">Reference proteome</keyword>
<evidence type="ECO:0000259" key="2">
    <source>
        <dbReference type="Pfam" id="PF01370"/>
    </source>
</evidence>
<reference evidence="3 4" key="1">
    <citation type="journal article" date="2015" name="Genome Announc.">
        <title>Genome Assemblies of Three Soil-Associated Devosia species: D. insulae, D. limi, and D. soli.</title>
        <authorList>
            <person name="Hassan Y.I."/>
            <person name="Lepp D."/>
            <person name="Zhou T."/>
        </authorList>
    </citation>
    <scope>NUCLEOTIDE SEQUENCE [LARGE SCALE GENOMIC DNA]</scope>
    <source>
        <strain evidence="3 4">DS-56</strain>
    </source>
</reference>
<keyword evidence="1" id="KW-0812">Transmembrane</keyword>
<dbReference type="GO" id="GO:0044877">
    <property type="term" value="F:protein-containing complex binding"/>
    <property type="evidence" value="ECO:0007669"/>
    <property type="project" value="TreeGrafter"/>
</dbReference>
<proteinExistence type="predicted"/>
<dbReference type="InterPro" id="IPR036291">
    <property type="entry name" value="NAD(P)-bd_dom_sf"/>
</dbReference>